<feature type="region of interest" description="Disordered" evidence="1">
    <location>
        <begin position="265"/>
        <end position="290"/>
    </location>
</feature>
<evidence type="ECO:0000313" key="3">
    <source>
        <dbReference type="EMBL" id="OFV68558.1"/>
    </source>
</evidence>
<keyword evidence="2" id="KW-0812">Transmembrane</keyword>
<dbReference type="PANTHER" id="PTHR35984:SF1">
    <property type="entry name" value="PERIPLASMIC SERINE PROTEASE"/>
    <property type="match status" value="1"/>
</dbReference>
<dbReference type="AlphaFoldDB" id="A0A1F2PBE9"/>
<keyword evidence="4" id="KW-1185">Reference proteome</keyword>
<organism evidence="3 4">
    <name type="scientific">Candidatus Syntropharchaeum caldarium</name>
    <dbReference type="NCBI Taxonomy" id="1838285"/>
    <lineage>
        <taxon>Archaea</taxon>
        <taxon>Methanobacteriati</taxon>
        <taxon>Methanobacteriota</taxon>
        <taxon>Stenosarchaea group</taxon>
        <taxon>Methanomicrobia</taxon>
        <taxon>Methanosarcinales</taxon>
        <taxon>ANME-2 cluster</taxon>
        <taxon>Candidatus Syntropharchaeum</taxon>
    </lineage>
</organism>
<dbReference type="Pfam" id="PF01972">
    <property type="entry name" value="SDH_protease"/>
    <property type="match status" value="1"/>
</dbReference>
<evidence type="ECO:0000256" key="2">
    <source>
        <dbReference type="SAM" id="Phobius"/>
    </source>
</evidence>
<name>A0A1F2PBE9_9EURY</name>
<reference evidence="3" key="1">
    <citation type="submission" date="2016-05" db="EMBL/GenBank/DDBJ databases">
        <title>Microbial consortia oxidize butane by reversing methanogenesis.</title>
        <authorList>
            <person name="Laso-Perez R."/>
            <person name="Richter M."/>
            <person name="Wegener G."/>
            <person name="Musat F."/>
        </authorList>
    </citation>
    <scope>NUCLEOTIDE SEQUENCE [LARGE SCALE GENOMIC DNA]</scope>
    <source>
        <strain evidence="3">BOX2</strain>
    </source>
</reference>
<dbReference type="EMBL" id="LYOS01000001">
    <property type="protein sequence ID" value="OFV68558.1"/>
    <property type="molecule type" value="Genomic_DNA"/>
</dbReference>
<dbReference type="Proteomes" id="UP000186940">
    <property type="component" value="Unassembled WGS sequence"/>
</dbReference>
<gene>
    <name evidence="3" type="ORF">SCAL_000234</name>
</gene>
<dbReference type="InterPro" id="IPR002825">
    <property type="entry name" value="Pept_S49_ser-pept_pro"/>
</dbReference>
<sequence length="290" mass="32431">MRSVVNEDLIGNIGSLFWIFLMFAMLMPLFKQKMLDVARLNLIRSMEKKRKSRIITLIHRQEAMAFLGFPIFKYIDIEDSEQVLRAIRLTPDDMPIDLILHTPGGLVLAAEQIAFALRKHNAPVRVFVPHYAMSGGTLLALAADEVIMDENAVLGPVDPQLGKYPAASILTVIDEKDKNEIDDETLILADVSRKALKQVHDFVRDLILDRVGEARAEEIADALTTGKWTHDYPITLEHAKELGIPVRDGLPEEVYALMELYPQPPGRRPSVEYVPLPYRDGGKPGKGGAS</sequence>
<protein>
    <submittedName>
        <fullName evidence="3">Protein containing DUF114</fullName>
    </submittedName>
</protein>
<dbReference type="InterPro" id="IPR029045">
    <property type="entry name" value="ClpP/crotonase-like_dom_sf"/>
</dbReference>
<comment type="caution">
    <text evidence="3">The sequence shown here is derived from an EMBL/GenBank/DDBJ whole genome shotgun (WGS) entry which is preliminary data.</text>
</comment>
<evidence type="ECO:0000313" key="4">
    <source>
        <dbReference type="Proteomes" id="UP000186940"/>
    </source>
</evidence>
<evidence type="ECO:0000256" key="1">
    <source>
        <dbReference type="SAM" id="MobiDB-lite"/>
    </source>
</evidence>
<accession>A0A1F2PBE9</accession>
<dbReference type="SUPFAM" id="SSF52096">
    <property type="entry name" value="ClpP/crotonase"/>
    <property type="match status" value="1"/>
</dbReference>
<keyword evidence="2" id="KW-0472">Membrane</keyword>
<keyword evidence="2" id="KW-1133">Transmembrane helix</keyword>
<dbReference type="Gene3D" id="3.90.226.10">
    <property type="entry name" value="2-enoyl-CoA Hydratase, Chain A, domain 1"/>
    <property type="match status" value="1"/>
</dbReference>
<dbReference type="GO" id="GO:0016020">
    <property type="term" value="C:membrane"/>
    <property type="evidence" value="ECO:0007669"/>
    <property type="project" value="InterPro"/>
</dbReference>
<feature type="transmembrane region" description="Helical" evidence="2">
    <location>
        <begin position="12"/>
        <end position="30"/>
    </location>
</feature>
<dbReference type="STRING" id="1838285.SCAL_000234"/>
<dbReference type="NCBIfam" id="NF047768">
    <property type="entry name" value="Clp_like_SDH"/>
    <property type="match status" value="1"/>
</dbReference>
<dbReference type="PATRIC" id="fig|1838285.3.peg.237"/>
<dbReference type="PANTHER" id="PTHR35984">
    <property type="entry name" value="PERIPLASMIC SERINE PROTEASE"/>
    <property type="match status" value="1"/>
</dbReference>
<proteinExistence type="predicted"/>